<dbReference type="NCBIfam" id="TIGR04320">
    <property type="entry name" value="Surf_Exclu_PgrA"/>
    <property type="match status" value="1"/>
</dbReference>
<accession>B3XPW6</accession>
<dbReference type="InterPro" id="IPR027607">
    <property type="entry name" value="Surf_Exclu_SEC10/PgrA"/>
</dbReference>
<feature type="compositionally biased region" description="Low complexity" evidence="6">
    <location>
        <begin position="261"/>
        <end position="271"/>
    </location>
</feature>
<dbReference type="AlphaFoldDB" id="B3XPW6"/>
<evidence type="ECO:0000256" key="1">
    <source>
        <dbReference type="ARBA" id="ARBA00022512"/>
    </source>
</evidence>
<feature type="coiled-coil region" evidence="5">
    <location>
        <begin position="555"/>
        <end position="800"/>
    </location>
</feature>
<feature type="region of interest" description="Disordered" evidence="6">
    <location>
        <begin position="182"/>
        <end position="206"/>
    </location>
</feature>
<feature type="region of interest" description="Disordered" evidence="6">
    <location>
        <begin position="912"/>
        <end position="973"/>
    </location>
</feature>
<dbReference type="NCBIfam" id="TIGR01167">
    <property type="entry name" value="LPXTG_anchor"/>
    <property type="match status" value="1"/>
</dbReference>
<dbReference type="RefSeq" id="WP_003664697.1">
    <property type="nucleotide sequence ID" value="NZ_AAPZ02000001.1"/>
</dbReference>
<feature type="compositionally biased region" description="Polar residues" evidence="6">
    <location>
        <begin position="959"/>
        <end position="973"/>
    </location>
</feature>
<organism evidence="9 10">
    <name type="scientific">Limosilactobacillus reuteri subsp. rodentium (strain DSM 17509 / CIP 109821 / 100-23)</name>
    <name type="common">Lactobacillus reuteri</name>
    <dbReference type="NCBI Taxonomy" id="349123"/>
    <lineage>
        <taxon>Bacteria</taxon>
        <taxon>Bacillati</taxon>
        <taxon>Bacillota</taxon>
        <taxon>Bacilli</taxon>
        <taxon>Lactobacillales</taxon>
        <taxon>Lactobacillaceae</taxon>
        <taxon>Limosilactobacillus</taxon>
    </lineage>
</organism>
<feature type="compositionally biased region" description="Polar residues" evidence="6">
    <location>
        <begin position="926"/>
        <end position="940"/>
    </location>
</feature>
<reference evidence="10" key="1">
    <citation type="submission" date="2008-06" db="EMBL/GenBank/DDBJ databases">
        <title>Permanent draft sequence of Lactobacillus reuteri 100-23.</title>
        <authorList>
            <consortium name="US DOE Joint Genome Institute"/>
            <person name="Copeland A."/>
            <person name="Lucas S."/>
            <person name="Lapidus A."/>
            <person name="Barry K."/>
            <person name="Detter J.C."/>
            <person name="Glavina del Rio T."/>
            <person name="Hammon N."/>
            <person name="Israni S."/>
            <person name="Dalin E."/>
            <person name="Tice H."/>
            <person name="Pitluck S."/>
            <person name="Sun H."/>
            <person name="Schmutz J."/>
            <person name="Larimer F."/>
            <person name="Land M."/>
            <person name="Hauser L."/>
            <person name="Walter J."/>
            <person name="Heng N.C.K."/>
            <person name="Tannock G.W."/>
            <person name="Richardson P."/>
        </authorList>
    </citation>
    <scope>NUCLEOTIDE SEQUENCE [LARGE SCALE GENOMIC DNA]</scope>
    <source>
        <strain evidence="10">DSM 17509 / CIP 109821 / 100-23</strain>
    </source>
</reference>
<evidence type="ECO:0000313" key="10">
    <source>
        <dbReference type="Proteomes" id="UP000003853"/>
    </source>
</evidence>
<dbReference type="Pfam" id="PF00746">
    <property type="entry name" value="Gram_pos_anchor"/>
    <property type="match status" value="1"/>
</dbReference>
<dbReference type="Gene3D" id="1.10.287.1490">
    <property type="match status" value="1"/>
</dbReference>
<feature type="region of interest" description="Disordered" evidence="6">
    <location>
        <begin position="261"/>
        <end position="296"/>
    </location>
</feature>
<dbReference type="InterPro" id="IPR031139">
    <property type="entry name" value="RPGRIP1_fam"/>
</dbReference>
<protein>
    <submittedName>
        <fullName evidence="9">LPXTG-motif cell wall anchor domain protein</fullName>
    </submittedName>
</protein>
<evidence type="ECO:0000256" key="5">
    <source>
        <dbReference type="SAM" id="Coils"/>
    </source>
</evidence>
<evidence type="ECO:0000256" key="4">
    <source>
        <dbReference type="ARBA" id="ARBA00023088"/>
    </source>
</evidence>
<dbReference type="SUPFAM" id="SSF57997">
    <property type="entry name" value="Tropomyosin"/>
    <property type="match status" value="1"/>
</dbReference>
<keyword evidence="3 7" id="KW-0732">Signal</keyword>
<sequence>MEVNTKKILAAVATISVTTVTAGVTVTQTNAHADTVDQAATQTTNDQLKQAEQNVDVQKQNVQSATSADNQAADAVNKAQEDVNAASDATNKASQTATSDAQAVSQASDAVKTAQDQLNAASQAAANRDQAQADLDQAKSDQAAVANQNVNGQLNSAVSDAQSAANSASAAQQQASAANDQAQTALSAAQNKLSEAEKGAGQSVTQADVDAAQSAVNDAQAQKNTADQQVNAKSAAVQTADSNVSAAQTAADQANADLNNAQQNSNAKQQALSEAQQALTNAQKQGGQTSETSTKKSVADILWIPDNFETVMKGAFDNGAKLTQAQIDMLKQLYTKNVNAFTDNMDNVFSDADYDTTYDLSGRSYNVTDKQGRGTKAADELSVFAADVLNAFRTKLGVTPMTVNSAYNELTQVSVYNIPGKSEIGGLHRSDLIGVGGSAVEFDYGVTQAYPILNEPNTYSMDQLKYNVFLQLMDAMFRDYSTDNGLIQGDHAGTLLGHFGGNNPYAKHQYLLVMLNPETGSSLANTETYVVNFSPNDETAAKFSPYDYTSKLDNNNGSSADLTDLQNKVDQARTELQQAEAAVQQAQATKNAVDQKLNDAKQAQNDAQTQLNQAKATQSQTEQALNAADQKLADTKAALAEAQKNAADHSAAIKNLQQQVADAQTKAAQAKKALDEANINVQTANDKLSQAQSALNDWTNAKKAADQKVADLQKALDNADPAAVDAAQQALTDAQTKLSEAETKADASKKTLEDTKIKLANTQKTLDEAKSKKSQTADALAKAQKALTAAQAELDRIKNSQPSTPTQAKTDAEQYGDAVQMKPIDATVNDQLPEPQFINGFHKVVKTTDSMLVLSATKTDAVSLPEGTTASWVDANTVKAHLTNAGTYYEDVLVTFPDSSTTTVKEQLNVAAAKTPDQPAVPDKPTQPSDSNKGTDITPPTSTDDHRMTTDTTTPSTSAINQSASNATGANTVESVANQINGTNEYMTREEYKAQQNAKKLPQTGNDSNRALSLVGLGLATFATMFGLSKKRGF</sequence>
<feature type="domain" description="Gram-positive cocci surface proteins LPxTG" evidence="8">
    <location>
        <begin position="1001"/>
        <end position="1034"/>
    </location>
</feature>
<comment type="caution">
    <text evidence="9">The sequence shown here is derived from an EMBL/GenBank/DDBJ whole genome shotgun (WGS) entry which is preliminary data.</text>
</comment>
<dbReference type="Proteomes" id="UP000003853">
    <property type="component" value="Unassembled WGS sequence"/>
</dbReference>
<feature type="region of interest" description="Disordered" evidence="6">
    <location>
        <begin position="119"/>
        <end position="142"/>
    </location>
</feature>
<proteinExistence type="predicted"/>
<name>B3XPW6_LIMR1</name>
<evidence type="ECO:0000256" key="2">
    <source>
        <dbReference type="ARBA" id="ARBA00022525"/>
    </source>
</evidence>
<evidence type="ECO:0000256" key="3">
    <source>
        <dbReference type="ARBA" id="ARBA00022729"/>
    </source>
</evidence>
<keyword evidence="4" id="KW-0572">Peptidoglycan-anchor</keyword>
<evidence type="ECO:0000259" key="8">
    <source>
        <dbReference type="PROSITE" id="PS50847"/>
    </source>
</evidence>
<evidence type="ECO:0000313" key="9">
    <source>
        <dbReference type="EMBL" id="EDX42967.1"/>
    </source>
</evidence>
<evidence type="ECO:0000256" key="6">
    <source>
        <dbReference type="SAM" id="MobiDB-lite"/>
    </source>
</evidence>
<feature type="region of interest" description="Disordered" evidence="6">
    <location>
        <begin position="63"/>
        <end position="101"/>
    </location>
</feature>
<feature type="compositionally biased region" description="Polar residues" evidence="6">
    <location>
        <begin position="272"/>
        <end position="292"/>
    </location>
</feature>
<feature type="signal peptide" evidence="7">
    <location>
        <begin position="1"/>
        <end position="22"/>
    </location>
</feature>
<dbReference type="PANTHER" id="PTHR14240">
    <property type="entry name" value="RETINITIS PIGMENTOSA GTPASE REGULATOR-INTERACTING PROTEIN"/>
    <property type="match status" value="1"/>
</dbReference>
<dbReference type="EMBL" id="AAPZ02000001">
    <property type="protein sequence ID" value="EDX42967.1"/>
    <property type="molecule type" value="Genomic_DNA"/>
</dbReference>
<feature type="compositionally biased region" description="Polar residues" evidence="6">
    <location>
        <begin position="184"/>
        <end position="193"/>
    </location>
</feature>
<keyword evidence="1" id="KW-0134">Cell wall</keyword>
<dbReference type="PROSITE" id="PS50847">
    <property type="entry name" value="GRAM_POS_ANCHORING"/>
    <property type="match status" value="1"/>
</dbReference>
<feature type="chain" id="PRO_5038826432" evidence="7">
    <location>
        <begin position="23"/>
        <end position="1034"/>
    </location>
</feature>
<dbReference type="InterPro" id="IPR019931">
    <property type="entry name" value="LPXTG_anchor"/>
</dbReference>
<keyword evidence="5" id="KW-0175">Coiled coil</keyword>
<keyword evidence="2" id="KW-0964">Secreted</keyword>
<evidence type="ECO:0000256" key="7">
    <source>
        <dbReference type="SAM" id="SignalP"/>
    </source>
</evidence>
<dbReference type="PATRIC" id="fig|349123.13.peg.1496"/>
<gene>
    <name evidence="9" type="ORF">Lreu23DRAFT_4486</name>
</gene>